<feature type="region of interest" description="Disordered" evidence="1">
    <location>
        <begin position="1"/>
        <end position="43"/>
    </location>
</feature>
<protein>
    <submittedName>
        <fullName evidence="2">IgA FC receptor</fullName>
    </submittedName>
</protein>
<feature type="region of interest" description="Disordered" evidence="1">
    <location>
        <begin position="59"/>
        <end position="147"/>
    </location>
</feature>
<evidence type="ECO:0000313" key="3">
    <source>
        <dbReference type="Proteomes" id="UP000314294"/>
    </source>
</evidence>
<sequence>MRAKLSRLITSADQRSRRGQMVGRLQPGGPVVRSPAPPVRLSPVCKGSVLRKRSRLPLVGPEALSGPQGPGWARMGPDGAGWGRMRALSPRGSGCFRNPENPENPEDPENPENPENPEDPENPENPEDPENPENPENPEDPEDPPLL</sequence>
<comment type="caution">
    <text evidence="2">The sequence shown here is derived from an EMBL/GenBank/DDBJ whole genome shotgun (WGS) entry which is preliminary data.</text>
</comment>
<name>A0A4Z2EDS8_9TELE</name>
<proteinExistence type="predicted"/>
<dbReference type="Proteomes" id="UP000314294">
    <property type="component" value="Unassembled WGS sequence"/>
</dbReference>
<keyword evidence="2" id="KW-0675">Receptor</keyword>
<feature type="compositionally biased region" description="Acidic residues" evidence="1">
    <location>
        <begin position="103"/>
        <end position="147"/>
    </location>
</feature>
<accession>A0A4Z2EDS8</accession>
<reference evidence="2 3" key="1">
    <citation type="submission" date="2019-03" db="EMBL/GenBank/DDBJ databases">
        <title>First draft genome of Liparis tanakae, snailfish: a comprehensive survey of snailfish specific genes.</title>
        <authorList>
            <person name="Kim W."/>
            <person name="Song I."/>
            <person name="Jeong J.-H."/>
            <person name="Kim D."/>
            <person name="Kim S."/>
            <person name="Ryu S."/>
            <person name="Song J.Y."/>
            <person name="Lee S.K."/>
        </authorList>
    </citation>
    <scope>NUCLEOTIDE SEQUENCE [LARGE SCALE GENOMIC DNA]</scope>
    <source>
        <tissue evidence="2">Muscle</tissue>
    </source>
</reference>
<evidence type="ECO:0000256" key="1">
    <source>
        <dbReference type="SAM" id="MobiDB-lite"/>
    </source>
</evidence>
<gene>
    <name evidence="2" type="primary">bag_7</name>
    <name evidence="2" type="ORF">EYF80_062821</name>
</gene>
<dbReference type="EMBL" id="SRLO01009011">
    <property type="protein sequence ID" value="TNN27036.1"/>
    <property type="molecule type" value="Genomic_DNA"/>
</dbReference>
<evidence type="ECO:0000313" key="2">
    <source>
        <dbReference type="EMBL" id="TNN27036.1"/>
    </source>
</evidence>
<keyword evidence="3" id="KW-1185">Reference proteome</keyword>
<dbReference type="AlphaFoldDB" id="A0A4Z2EDS8"/>
<organism evidence="2 3">
    <name type="scientific">Liparis tanakae</name>
    <name type="common">Tanaka's snailfish</name>
    <dbReference type="NCBI Taxonomy" id="230148"/>
    <lineage>
        <taxon>Eukaryota</taxon>
        <taxon>Metazoa</taxon>
        <taxon>Chordata</taxon>
        <taxon>Craniata</taxon>
        <taxon>Vertebrata</taxon>
        <taxon>Euteleostomi</taxon>
        <taxon>Actinopterygii</taxon>
        <taxon>Neopterygii</taxon>
        <taxon>Teleostei</taxon>
        <taxon>Neoteleostei</taxon>
        <taxon>Acanthomorphata</taxon>
        <taxon>Eupercaria</taxon>
        <taxon>Perciformes</taxon>
        <taxon>Cottioidei</taxon>
        <taxon>Cottales</taxon>
        <taxon>Liparidae</taxon>
        <taxon>Liparis</taxon>
    </lineage>
</organism>